<gene>
    <name evidence="2" type="ORF">IHE55_25695</name>
</gene>
<evidence type="ECO:0000313" key="2">
    <source>
        <dbReference type="EMBL" id="MBH5337986.1"/>
    </source>
</evidence>
<feature type="transmembrane region" description="Helical" evidence="1">
    <location>
        <begin position="101"/>
        <end position="121"/>
    </location>
</feature>
<protein>
    <recommendedName>
        <fullName evidence="4">DUF3995 domain-containing protein</fullName>
    </recommendedName>
</protein>
<evidence type="ECO:0000313" key="3">
    <source>
        <dbReference type="Proteomes" id="UP000807371"/>
    </source>
</evidence>
<keyword evidence="3" id="KW-1185">Reference proteome</keyword>
<evidence type="ECO:0008006" key="4">
    <source>
        <dbReference type="Google" id="ProtNLM"/>
    </source>
</evidence>
<keyword evidence="1" id="KW-0472">Membrane</keyword>
<dbReference type="EMBL" id="JACYXC010000001">
    <property type="protein sequence ID" value="MBH5337986.1"/>
    <property type="molecule type" value="Genomic_DNA"/>
</dbReference>
<proteinExistence type="predicted"/>
<organism evidence="2 3">
    <name type="scientific">Streptomyces pactum</name>
    <dbReference type="NCBI Taxonomy" id="68249"/>
    <lineage>
        <taxon>Bacteria</taxon>
        <taxon>Bacillati</taxon>
        <taxon>Actinomycetota</taxon>
        <taxon>Actinomycetes</taxon>
        <taxon>Kitasatosporales</taxon>
        <taxon>Streptomycetaceae</taxon>
        <taxon>Streptomyces</taxon>
    </lineage>
</organism>
<keyword evidence="1" id="KW-0812">Transmembrane</keyword>
<keyword evidence="1" id="KW-1133">Transmembrane helix</keyword>
<dbReference type="RefSeq" id="WP_197991203.1">
    <property type="nucleotide sequence ID" value="NZ_JACYXC010000001.1"/>
</dbReference>
<feature type="transmembrane region" description="Helical" evidence="1">
    <location>
        <begin position="141"/>
        <end position="160"/>
    </location>
</feature>
<name>A0ABS0NS18_9ACTN</name>
<evidence type="ECO:0000256" key="1">
    <source>
        <dbReference type="SAM" id="Phobius"/>
    </source>
</evidence>
<reference evidence="2 3" key="1">
    <citation type="submission" date="2020-09" db="EMBL/GenBank/DDBJ databases">
        <title>Biosynthesis of the nuclear factor of activated T cells inhibitor NFAT-133 and its congeners in Streptomyces pactum.</title>
        <authorList>
            <person name="Zhou W."/>
            <person name="Posri P."/>
            <person name="Abugrain M.E."/>
            <person name="Weisberg A.J."/>
            <person name="Chang J.H."/>
            <person name="Mahmud T."/>
        </authorList>
    </citation>
    <scope>NUCLEOTIDE SEQUENCE [LARGE SCALE GENOMIC DNA]</scope>
    <source>
        <strain evidence="2 3">ATCC 27456</strain>
    </source>
</reference>
<dbReference type="Proteomes" id="UP000807371">
    <property type="component" value="Unassembled WGS sequence"/>
</dbReference>
<accession>A0ABS0NS18</accession>
<feature type="transmembrane region" description="Helical" evidence="1">
    <location>
        <begin position="51"/>
        <end position="72"/>
    </location>
</feature>
<sequence length="186" mass="20138">MTTSATGHPEVLPPARWAVWAAWAAPLGVLPSSVWRVAAGFGNGHTTTESVYMLFLSIAMVGTAFLTVGLVSRWGEVYPRWMPRVAGRPVPARTVTRIARIGGWLLVVIILYGVLNNIFGFVEEGARLIDQDKEFEQPPAWVAWLYLPAAPWGFLVLAVAGDYARRMAGRAPAAKARPRSGAPTGV</sequence>
<comment type="caution">
    <text evidence="2">The sequence shown here is derived from an EMBL/GenBank/DDBJ whole genome shotgun (WGS) entry which is preliminary data.</text>
</comment>